<evidence type="ECO:0000313" key="7">
    <source>
        <dbReference type="Proteomes" id="UP000091846"/>
    </source>
</evidence>
<dbReference type="InterPro" id="IPR001647">
    <property type="entry name" value="HTH_TetR"/>
</dbReference>
<dbReference type="RefSeq" id="WP_065030366.1">
    <property type="nucleotide sequence ID" value="NZ_LZKI01000149.1"/>
</dbReference>
<dbReference type="PROSITE" id="PS50977">
    <property type="entry name" value="HTH_TETR_2"/>
    <property type="match status" value="1"/>
</dbReference>
<dbReference type="PRINTS" id="PR00455">
    <property type="entry name" value="HTHTETR"/>
</dbReference>
<dbReference type="SUPFAM" id="SSF48498">
    <property type="entry name" value="Tetracyclin repressor-like, C-terminal domain"/>
    <property type="match status" value="1"/>
</dbReference>
<dbReference type="InterPro" id="IPR036271">
    <property type="entry name" value="Tet_transcr_reg_TetR-rel_C_sf"/>
</dbReference>
<evidence type="ECO:0000256" key="3">
    <source>
        <dbReference type="ARBA" id="ARBA00023163"/>
    </source>
</evidence>
<dbReference type="Pfam" id="PF00440">
    <property type="entry name" value="TetR_N"/>
    <property type="match status" value="1"/>
</dbReference>
<dbReference type="InterPro" id="IPR023772">
    <property type="entry name" value="DNA-bd_HTH_TetR-type_CS"/>
</dbReference>
<dbReference type="InterPro" id="IPR049484">
    <property type="entry name" value="Rv0078-like_C"/>
</dbReference>
<dbReference type="InterPro" id="IPR009057">
    <property type="entry name" value="Homeodomain-like_sf"/>
</dbReference>
<evidence type="ECO:0000256" key="1">
    <source>
        <dbReference type="ARBA" id="ARBA00023015"/>
    </source>
</evidence>
<dbReference type="AlphaFoldDB" id="A0A1A2YKM5"/>
<evidence type="ECO:0000256" key="4">
    <source>
        <dbReference type="PROSITE-ProRule" id="PRU00335"/>
    </source>
</evidence>
<accession>A0A1A2YKM5</accession>
<comment type="caution">
    <text evidence="6">The sequence shown here is derived from an EMBL/GenBank/DDBJ whole genome shotgun (WGS) entry which is preliminary data.</text>
</comment>
<reference evidence="6 7" key="1">
    <citation type="submission" date="2016-06" db="EMBL/GenBank/DDBJ databases">
        <authorList>
            <person name="Kjaerup R.B."/>
            <person name="Dalgaard T.S."/>
            <person name="Juul-Madsen H.R."/>
        </authorList>
    </citation>
    <scope>NUCLEOTIDE SEQUENCE [LARGE SCALE GENOMIC DNA]</scope>
    <source>
        <strain evidence="6 7">E1334</strain>
    </source>
</reference>
<dbReference type="SUPFAM" id="SSF46689">
    <property type="entry name" value="Homeodomain-like"/>
    <property type="match status" value="1"/>
</dbReference>
<feature type="domain" description="HTH tetR-type" evidence="5">
    <location>
        <begin position="14"/>
        <end position="74"/>
    </location>
</feature>
<dbReference type="PROSITE" id="PS01081">
    <property type="entry name" value="HTH_TETR_1"/>
    <property type="match status" value="1"/>
</dbReference>
<keyword evidence="2 4" id="KW-0238">DNA-binding</keyword>
<dbReference type="PANTHER" id="PTHR30055">
    <property type="entry name" value="HTH-TYPE TRANSCRIPTIONAL REGULATOR RUTR"/>
    <property type="match status" value="1"/>
</dbReference>
<evidence type="ECO:0000259" key="5">
    <source>
        <dbReference type="PROSITE" id="PS50977"/>
    </source>
</evidence>
<gene>
    <name evidence="6" type="ORF">A5708_06505</name>
</gene>
<dbReference type="PANTHER" id="PTHR30055:SF234">
    <property type="entry name" value="HTH-TYPE TRANSCRIPTIONAL REGULATOR BETI"/>
    <property type="match status" value="1"/>
</dbReference>
<evidence type="ECO:0000313" key="6">
    <source>
        <dbReference type="EMBL" id="OBI37556.1"/>
    </source>
</evidence>
<protein>
    <submittedName>
        <fullName evidence="6">TetR family transcriptional regulator</fullName>
    </submittedName>
</protein>
<dbReference type="InterPro" id="IPR050109">
    <property type="entry name" value="HTH-type_TetR-like_transc_reg"/>
</dbReference>
<dbReference type="GO" id="GO:0003700">
    <property type="term" value="F:DNA-binding transcription factor activity"/>
    <property type="evidence" value="ECO:0007669"/>
    <property type="project" value="TreeGrafter"/>
</dbReference>
<organism evidence="6 7">
    <name type="scientific">Mycobacterium colombiense</name>
    <dbReference type="NCBI Taxonomy" id="339268"/>
    <lineage>
        <taxon>Bacteria</taxon>
        <taxon>Bacillati</taxon>
        <taxon>Actinomycetota</taxon>
        <taxon>Actinomycetes</taxon>
        <taxon>Mycobacteriales</taxon>
        <taxon>Mycobacteriaceae</taxon>
        <taxon>Mycobacterium</taxon>
        <taxon>Mycobacterium avium complex (MAC)</taxon>
    </lineage>
</organism>
<evidence type="ECO:0000256" key="2">
    <source>
        <dbReference type="ARBA" id="ARBA00023125"/>
    </source>
</evidence>
<sequence length="205" mass="21958">MAKGGRRTQAERAAETREALIGAARPVFASVGFADASLETIVRDAGVTRGALYHHFADKTELFAAVFEQVEGEMAARMGEAVAAAGHSDPVEIMRLCSGLWLDASAEPEIQRIVLLEALAVLGWERWSDIGHRYNIGFVTGLLTEAIGSGAIPRQPVEATALTIMGALREATLYIARADDQRQARADAGAVMDRLLEALRANDIG</sequence>
<dbReference type="Gene3D" id="1.10.357.10">
    <property type="entry name" value="Tetracycline Repressor, domain 2"/>
    <property type="match status" value="1"/>
</dbReference>
<dbReference type="Pfam" id="PF21351">
    <property type="entry name" value="TetR_C_41"/>
    <property type="match status" value="1"/>
</dbReference>
<keyword evidence="1" id="KW-0805">Transcription regulation</keyword>
<dbReference type="EMBL" id="LZKI01000149">
    <property type="protein sequence ID" value="OBI37556.1"/>
    <property type="molecule type" value="Genomic_DNA"/>
</dbReference>
<keyword evidence="3" id="KW-0804">Transcription</keyword>
<dbReference type="GO" id="GO:0000976">
    <property type="term" value="F:transcription cis-regulatory region binding"/>
    <property type="evidence" value="ECO:0007669"/>
    <property type="project" value="TreeGrafter"/>
</dbReference>
<feature type="DNA-binding region" description="H-T-H motif" evidence="4">
    <location>
        <begin position="37"/>
        <end position="56"/>
    </location>
</feature>
<name>A0A1A2YKM5_9MYCO</name>
<proteinExistence type="predicted"/>
<dbReference type="Proteomes" id="UP000091846">
    <property type="component" value="Unassembled WGS sequence"/>
</dbReference>
<dbReference type="OrthoDB" id="9805134at2"/>